<evidence type="ECO:0000313" key="2">
    <source>
        <dbReference type="Proteomes" id="UP000240424"/>
    </source>
</evidence>
<dbReference type="STRING" id="1841861.GCA_900157365_02285"/>
<dbReference type="RefSeq" id="WP_165691593.1">
    <property type="nucleotide sequence ID" value="NZ_FUEZ01000004.1"/>
</dbReference>
<accession>A0A2U3PDF2</accession>
<sequence>MTTSIARVPVTSVAAPDLPGLVSAANALVAARQGPSTAVITVSLRTL</sequence>
<organism evidence="1 2">
    <name type="scientific">Mycobacterium numidiamassiliense</name>
    <dbReference type="NCBI Taxonomy" id="1841861"/>
    <lineage>
        <taxon>Bacteria</taxon>
        <taxon>Bacillati</taxon>
        <taxon>Actinomycetota</taxon>
        <taxon>Actinomycetes</taxon>
        <taxon>Mycobacteriales</taxon>
        <taxon>Mycobacteriaceae</taxon>
        <taxon>Mycobacterium</taxon>
    </lineage>
</organism>
<reference evidence="1 2" key="1">
    <citation type="submission" date="2017-01" db="EMBL/GenBank/DDBJ databases">
        <authorList>
            <consortium name="Urmite Genomes"/>
        </authorList>
    </citation>
    <scope>NUCLEOTIDE SEQUENCE [LARGE SCALE GENOMIC DNA]</scope>
    <source>
        <strain evidence="1 2">AB215</strain>
    </source>
</reference>
<protein>
    <submittedName>
        <fullName evidence="1">Mycobacterium numidiamassiliense ORFan</fullName>
    </submittedName>
</protein>
<proteinExistence type="predicted"/>
<keyword evidence="2" id="KW-1185">Reference proteome</keyword>
<dbReference type="EMBL" id="FUEZ01000004">
    <property type="protein sequence ID" value="SPM41750.1"/>
    <property type="molecule type" value="Genomic_DNA"/>
</dbReference>
<evidence type="ECO:0000313" key="1">
    <source>
        <dbReference type="EMBL" id="SPM41750.1"/>
    </source>
</evidence>
<dbReference type="AlphaFoldDB" id="A0A2U3PDF2"/>
<name>A0A2U3PDF2_9MYCO</name>
<dbReference type="Proteomes" id="UP000240424">
    <property type="component" value="Unassembled WGS sequence"/>
</dbReference>
<gene>
    <name evidence="1" type="ORF">MNAB215_3965</name>
</gene>